<feature type="transmembrane region" description="Helical" evidence="7">
    <location>
        <begin position="79"/>
        <end position="99"/>
    </location>
</feature>
<comment type="catalytic activity">
    <reaction evidence="1">
        <text>ATP + protein L-histidine = ADP + protein N-phospho-L-histidine.</text>
        <dbReference type="EC" id="2.7.13.3"/>
    </reaction>
</comment>
<dbReference type="PRINTS" id="PR00344">
    <property type="entry name" value="BCTRLSENSOR"/>
</dbReference>
<keyword evidence="7" id="KW-0472">Membrane</keyword>
<dbReference type="InterPro" id="IPR005467">
    <property type="entry name" value="His_kinase_dom"/>
</dbReference>
<keyword evidence="4" id="KW-0808">Transferase</keyword>
<dbReference type="Pfam" id="PF02518">
    <property type="entry name" value="HATPase_c"/>
    <property type="match status" value="1"/>
</dbReference>
<keyword evidence="7" id="KW-0812">Transmembrane</keyword>
<keyword evidence="6" id="KW-0175">Coiled coil</keyword>
<gene>
    <name evidence="9" type="ORF">CV102_11810</name>
</gene>
<dbReference type="Gene3D" id="3.30.565.10">
    <property type="entry name" value="Histidine kinase-like ATPase, C-terminal domain"/>
    <property type="match status" value="1"/>
</dbReference>
<evidence type="ECO:0000256" key="1">
    <source>
        <dbReference type="ARBA" id="ARBA00000085"/>
    </source>
</evidence>
<dbReference type="InterPro" id="IPR036097">
    <property type="entry name" value="HisK_dim/P_sf"/>
</dbReference>
<dbReference type="InterPro" id="IPR003661">
    <property type="entry name" value="HisK_dim/P_dom"/>
</dbReference>
<dbReference type="PANTHER" id="PTHR43304">
    <property type="entry name" value="PHYTOCHROME-LIKE PROTEIN CPH1"/>
    <property type="match status" value="1"/>
</dbReference>
<sequence length="396" mass="43838">MTRWNRVFSIPGSRRVVLALGGLYIALAAGWIFRQASLGTSVATILIVSSFIGGSGIILFGGGYRLPETDIHPTCYPAVAGRCLTGFGVMIGILTLYHLQPDTGITNPERSLPILTGFSSVAGFGVGIYDARAKTRARELKLQNRKLQRTEERLKESNERLEQFAYAASHDLQEPLRMVSSYLQLIESRYADEFDEDGEEFLEYAIDGSERMKEMIDGLLEYSRVETQGEAFEPIDLDEILADACQNLEIQIDERDAVIDSEELPRVEGDASQLRQVFQNLISNAIEYSGDAPPQVDISAERDGEEWIISVRDSGLGIPPEEQDRIFEVFERLHSHEESSGTGIGLALCNRIIERHNGEIWVESDPGEGTTFSFTLPASSKQTETTAAMGESVSTE</sequence>
<dbReference type="GO" id="GO:0000155">
    <property type="term" value="F:phosphorelay sensor kinase activity"/>
    <property type="evidence" value="ECO:0007669"/>
    <property type="project" value="InterPro"/>
</dbReference>
<dbReference type="Proteomes" id="UP000766904">
    <property type="component" value="Unassembled WGS sequence"/>
</dbReference>
<feature type="transmembrane region" description="Helical" evidence="7">
    <location>
        <begin position="12"/>
        <end position="33"/>
    </location>
</feature>
<reference evidence="9" key="1">
    <citation type="submission" date="2017-11" db="EMBL/GenBank/DDBJ databases">
        <authorList>
            <person name="Kajale S.C."/>
            <person name="Sharma A."/>
        </authorList>
    </citation>
    <scope>NUCLEOTIDE SEQUENCE</scope>
    <source>
        <strain evidence="9">LS1_42</strain>
    </source>
</reference>
<feature type="transmembrane region" description="Helical" evidence="7">
    <location>
        <begin position="45"/>
        <end position="67"/>
    </location>
</feature>
<evidence type="ECO:0000313" key="9">
    <source>
        <dbReference type="EMBL" id="TYL38480.1"/>
    </source>
</evidence>
<organism evidence="9 10">
    <name type="scientific">Natronococcus pandeyae</name>
    <dbReference type="NCBI Taxonomy" id="2055836"/>
    <lineage>
        <taxon>Archaea</taxon>
        <taxon>Methanobacteriati</taxon>
        <taxon>Methanobacteriota</taxon>
        <taxon>Stenosarchaea group</taxon>
        <taxon>Halobacteria</taxon>
        <taxon>Halobacteriales</taxon>
        <taxon>Natrialbaceae</taxon>
        <taxon>Natronococcus</taxon>
    </lineage>
</organism>
<name>A0A8J8Q1M9_9EURY</name>
<dbReference type="OrthoDB" id="8127at2157"/>
<evidence type="ECO:0000256" key="6">
    <source>
        <dbReference type="SAM" id="Coils"/>
    </source>
</evidence>
<dbReference type="InterPro" id="IPR036890">
    <property type="entry name" value="HATPase_C_sf"/>
</dbReference>
<comment type="caution">
    <text evidence="9">The sequence shown here is derived from an EMBL/GenBank/DDBJ whole genome shotgun (WGS) entry which is preliminary data.</text>
</comment>
<dbReference type="AlphaFoldDB" id="A0A8J8Q1M9"/>
<protein>
    <recommendedName>
        <fullName evidence="2">histidine kinase</fullName>
        <ecNumber evidence="2">2.7.13.3</ecNumber>
    </recommendedName>
</protein>
<evidence type="ECO:0000256" key="2">
    <source>
        <dbReference type="ARBA" id="ARBA00012438"/>
    </source>
</evidence>
<keyword evidence="10" id="KW-1185">Reference proteome</keyword>
<dbReference type="PANTHER" id="PTHR43304:SF1">
    <property type="entry name" value="PAC DOMAIN-CONTAINING PROTEIN"/>
    <property type="match status" value="1"/>
</dbReference>
<dbReference type="SUPFAM" id="SSF47384">
    <property type="entry name" value="Homodimeric domain of signal transducing histidine kinase"/>
    <property type="match status" value="1"/>
</dbReference>
<dbReference type="FunFam" id="3.30.565.10:FF:000006">
    <property type="entry name" value="Sensor histidine kinase WalK"/>
    <property type="match status" value="1"/>
</dbReference>
<evidence type="ECO:0000256" key="4">
    <source>
        <dbReference type="ARBA" id="ARBA00022679"/>
    </source>
</evidence>
<accession>A0A8J8Q1M9</accession>
<evidence type="ECO:0000256" key="5">
    <source>
        <dbReference type="ARBA" id="ARBA00022777"/>
    </source>
</evidence>
<dbReference type="InterPro" id="IPR004358">
    <property type="entry name" value="Sig_transdc_His_kin-like_C"/>
</dbReference>
<keyword evidence="3" id="KW-0597">Phosphoprotein</keyword>
<dbReference type="InterPro" id="IPR052162">
    <property type="entry name" value="Sensor_kinase/Photoreceptor"/>
</dbReference>
<evidence type="ECO:0000259" key="8">
    <source>
        <dbReference type="PROSITE" id="PS50109"/>
    </source>
</evidence>
<keyword evidence="5 9" id="KW-0418">Kinase</keyword>
<evidence type="ECO:0000313" key="10">
    <source>
        <dbReference type="Proteomes" id="UP000766904"/>
    </source>
</evidence>
<dbReference type="EC" id="2.7.13.3" evidence="2"/>
<dbReference type="Gene3D" id="1.10.287.130">
    <property type="match status" value="1"/>
</dbReference>
<dbReference type="PROSITE" id="PS50109">
    <property type="entry name" value="HIS_KIN"/>
    <property type="match status" value="1"/>
</dbReference>
<dbReference type="SUPFAM" id="SSF55874">
    <property type="entry name" value="ATPase domain of HSP90 chaperone/DNA topoisomerase II/histidine kinase"/>
    <property type="match status" value="1"/>
</dbReference>
<proteinExistence type="predicted"/>
<feature type="domain" description="Histidine kinase" evidence="8">
    <location>
        <begin position="167"/>
        <end position="380"/>
    </location>
</feature>
<dbReference type="SMART" id="SM00388">
    <property type="entry name" value="HisKA"/>
    <property type="match status" value="1"/>
</dbReference>
<dbReference type="EMBL" id="PHNJ01000005">
    <property type="protein sequence ID" value="TYL38480.1"/>
    <property type="molecule type" value="Genomic_DNA"/>
</dbReference>
<dbReference type="SMART" id="SM00387">
    <property type="entry name" value="HATPase_c"/>
    <property type="match status" value="1"/>
</dbReference>
<feature type="coiled-coil region" evidence="6">
    <location>
        <begin position="130"/>
        <end position="167"/>
    </location>
</feature>
<feature type="transmembrane region" description="Helical" evidence="7">
    <location>
        <begin position="111"/>
        <end position="131"/>
    </location>
</feature>
<dbReference type="CDD" id="cd00082">
    <property type="entry name" value="HisKA"/>
    <property type="match status" value="1"/>
</dbReference>
<dbReference type="InterPro" id="IPR003594">
    <property type="entry name" value="HATPase_dom"/>
</dbReference>
<evidence type="ECO:0000256" key="7">
    <source>
        <dbReference type="SAM" id="Phobius"/>
    </source>
</evidence>
<dbReference type="Pfam" id="PF00512">
    <property type="entry name" value="HisKA"/>
    <property type="match status" value="1"/>
</dbReference>
<evidence type="ECO:0000256" key="3">
    <source>
        <dbReference type="ARBA" id="ARBA00022553"/>
    </source>
</evidence>
<keyword evidence="7" id="KW-1133">Transmembrane helix</keyword>